<comment type="caution">
    <text evidence="3">The sequence shown here is derived from an EMBL/GenBank/DDBJ whole genome shotgun (WGS) entry which is preliminary data.</text>
</comment>
<reference evidence="3 4" key="1">
    <citation type="journal article" date="2020" name="G3 (Bethesda)">
        <title>Improved Reference Genome for Cyclotella cryptica CCMP332, a Model for Cell Wall Morphogenesis, Salinity Adaptation, and Lipid Production in Diatoms (Bacillariophyta).</title>
        <authorList>
            <person name="Roberts W.R."/>
            <person name="Downey K.M."/>
            <person name="Ruck E.C."/>
            <person name="Traller J.C."/>
            <person name="Alverson A.J."/>
        </authorList>
    </citation>
    <scope>NUCLEOTIDE SEQUENCE [LARGE SCALE GENOMIC DNA]</scope>
    <source>
        <strain evidence="3 4">CCMP332</strain>
    </source>
</reference>
<dbReference type="EMBL" id="JABMIG020000138">
    <property type="protein sequence ID" value="KAL3789621.1"/>
    <property type="molecule type" value="Genomic_DNA"/>
</dbReference>
<name>A0ABD3PR04_9STRA</name>
<dbReference type="AlphaFoldDB" id="A0ABD3PR04"/>
<keyword evidence="1" id="KW-1133">Transmembrane helix</keyword>
<keyword evidence="2" id="KW-0732">Signal</keyword>
<keyword evidence="1" id="KW-0472">Membrane</keyword>
<dbReference type="Proteomes" id="UP001516023">
    <property type="component" value="Unassembled WGS sequence"/>
</dbReference>
<gene>
    <name evidence="3" type="ORF">HJC23_003170</name>
</gene>
<organism evidence="3 4">
    <name type="scientific">Cyclotella cryptica</name>
    <dbReference type="NCBI Taxonomy" id="29204"/>
    <lineage>
        <taxon>Eukaryota</taxon>
        <taxon>Sar</taxon>
        <taxon>Stramenopiles</taxon>
        <taxon>Ochrophyta</taxon>
        <taxon>Bacillariophyta</taxon>
        <taxon>Coscinodiscophyceae</taxon>
        <taxon>Thalassiosirophycidae</taxon>
        <taxon>Stephanodiscales</taxon>
        <taxon>Stephanodiscaceae</taxon>
        <taxon>Cyclotella</taxon>
    </lineage>
</organism>
<keyword evidence="1" id="KW-0812">Transmembrane</keyword>
<feature type="transmembrane region" description="Helical" evidence="1">
    <location>
        <begin position="619"/>
        <end position="639"/>
    </location>
</feature>
<feature type="signal peptide" evidence="2">
    <location>
        <begin position="1"/>
        <end position="19"/>
    </location>
</feature>
<evidence type="ECO:0000313" key="3">
    <source>
        <dbReference type="EMBL" id="KAL3789621.1"/>
    </source>
</evidence>
<proteinExistence type="predicted"/>
<feature type="chain" id="PRO_5044849705" evidence="2">
    <location>
        <begin position="20"/>
        <end position="694"/>
    </location>
</feature>
<evidence type="ECO:0000256" key="1">
    <source>
        <dbReference type="SAM" id="Phobius"/>
    </source>
</evidence>
<keyword evidence="4" id="KW-1185">Reference proteome</keyword>
<protein>
    <submittedName>
        <fullName evidence="3">Uncharacterized protein</fullName>
    </submittedName>
</protein>
<feature type="non-terminal residue" evidence="3">
    <location>
        <position position="1"/>
    </location>
</feature>
<sequence>FKIMINQFAMFALLARASADASTGAQIRFSAKHRSEFFAAMMDTHPSGRKLNKDQTPSFDTFANYMNGKTDKLRTLQTKIMAKAKYVSSKETKDSQERNLKNYYVNGKYNYNNRDGSDLYSQKDGADDYFVASGAWNNAFGFDATQYSFSYHRCAEVRQFDDELAAQEDSTSVFSTKHFAVFRFCPAKTCEGMTEEQIAAEREEEYKDYVKNTNAKNAQSQAAAYAQFRIGNSYKPANQYVKQQAAAAQTVGTTYEPPSWYFDRRIIGGANGLGCASNYGEYMLELEGNAFTNSDAHTLNYLDIMAEYHAERFQVYCDYCNNCMYAAYNKWINSQGRNLKAKPIDEDWKEDFENLRQRDLKDINYYAVCPEYDTCKYYSNLCKAGIDDALEEYFECTQVERKNGRIAYIGPHCSEDGKSVTLGVYSDENCNEYIGKGTNINNILGFRLDQNALAGYVTGSLARDVIPDDYYEKYWSEELQAYYNPQEQLCIPCATSMQLYEKKGNIYLQGEDDDYRNSANQYDDQVNELCLSLYLASARCDKHYLSFNTKDKNSKISNYLSRMDLSCDFIESVVMGNYDEMGFVNFDSTDNNTRARSDNFWTSNMYREEYLRYGRNRQMLGLFASMLACAILGTWALALTRTLDGATATWRPRNNDTRSSIPEFGHVMRQDSGIVRGRSSTTVQDKRISSYYTS</sequence>
<evidence type="ECO:0000256" key="2">
    <source>
        <dbReference type="SAM" id="SignalP"/>
    </source>
</evidence>
<accession>A0ABD3PR04</accession>
<evidence type="ECO:0000313" key="4">
    <source>
        <dbReference type="Proteomes" id="UP001516023"/>
    </source>
</evidence>